<dbReference type="InterPro" id="IPR002591">
    <property type="entry name" value="Phosphodiest/P_Trfase"/>
</dbReference>
<dbReference type="SUPFAM" id="SSF53649">
    <property type="entry name" value="Alkaline phosphatase-like"/>
    <property type="match status" value="1"/>
</dbReference>
<accession>A0A2W1LEF4</accession>
<reference evidence="1 2" key="1">
    <citation type="submission" date="2018-06" db="EMBL/GenBank/DDBJ databases">
        <title>Paenibacillus imtechensis sp. nov.</title>
        <authorList>
            <person name="Pinnaka A.K."/>
            <person name="Singh H."/>
            <person name="Kaur M."/>
        </authorList>
    </citation>
    <scope>NUCLEOTIDE SEQUENCE [LARGE SCALE GENOMIC DNA]</scope>
    <source>
        <strain evidence="1 2">SMB1</strain>
    </source>
</reference>
<dbReference type="InterPro" id="IPR017850">
    <property type="entry name" value="Alkaline_phosphatase_core_sf"/>
</dbReference>
<gene>
    <name evidence="1" type="ORF">DNH61_03915</name>
</gene>
<dbReference type="PANTHER" id="PTHR10151:SF120">
    <property type="entry name" value="BIS(5'-ADENOSYL)-TRIPHOSPHATASE"/>
    <property type="match status" value="1"/>
</dbReference>
<dbReference type="Proteomes" id="UP000249522">
    <property type="component" value="Unassembled WGS sequence"/>
</dbReference>
<dbReference type="RefSeq" id="WP_111145376.1">
    <property type="nucleotide sequence ID" value="NZ_QKRB01000031.1"/>
</dbReference>
<evidence type="ECO:0000313" key="2">
    <source>
        <dbReference type="Proteomes" id="UP000249522"/>
    </source>
</evidence>
<proteinExistence type="predicted"/>
<protein>
    <submittedName>
        <fullName evidence="1">Nucleotide pyrophosphatase</fullName>
    </submittedName>
</protein>
<dbReference type="GO" id="GO:0016787">
    <property type="term" value="F:hydrolase activity"/>
    <property type="evidence" value="ECO:0007669"/>
    <property type="project" value="UniProtKB-ARBA"/>
</dbReference>
<dbReference type="PANTHER" id="PTHR10151">
    <property type="entry name" value="ECTONUCLEOTIDE PYROPHOSPHATASE/PHOSPHODIESTERASE"/>
    <property type="match status" value="1"/>
</dbReference>
<keyword evidence="2" id="KW-1185">Reference proteome</keyword>
<dbReference type="Pfam" id="PF01663">
    <property type="entry name" value="Phosphodiest"/>
    <property type="match status" value="1"/>
</dbReference>
<sequence length="273" mass="30909">MNKLIMVVLDGLRYDTARQSMGYLNHLVEHRQAAVYKVVSELPSLSRPLYEVLLTGTPAWLNGITANHMARLSSQTSLFHLARQQGRRTAAAAYYWVSELVQRAPFHYAEDREQHNEALPIQHSKFYFDDSYPDSHLLLDGEVLRRQWDPHFLYIHPMGIDDAGHKYGADSKQYRGKAIEVDSLLAALVPGWMKEGYHVLITSDHGMNKDGQHGGTGCEEREVPLYCISPVFVPGEYSQELSQLWLAPLCCRILGIPLSSAMTMPADWEGLQL</sequence>
<evidence type="ECO:0000313" key="1">
    <source>
        <dbReference type="EMBL" id="PZD97049.1"/>
    </source>
</evidence>
<dbReference type="AlphaFoldDB" id="A0A2W1LEF4"/>
<dbReference type="EMBL" id="QKRB01000031">
    <property type="protein sequence ID" value="PZD97049.1"/>
    <property type="molecule type" value="Genomic_DNA"/>
</dbReference>
<comment type="caution">
    <text evidence="1">The sequence shown here is derived from an EMBL/GenBank/DDBJ whole genome shotgun (WGS) entry which is preliminary data.</text>
</comment>
<dbReference type="OrthoDB" id="8580666at2"/>
<name>A0A2W1LEF4_9BACL</name>
<organism evidence="1 2">
    <name type="scientific">Paenibacillus sambharensis</name>
    <dbReference type="NCBI Taxonomy" id="1803190"/>
    <lineage>
        <taxon>Bacteria</taxon>
        <taxon>Bacillati</taxon>
        <taxon>Bacillota</taxon>
        <taxon>Bacilli</taxon>
        <taxon>Bacillales</taxon>
        <taxon>Paenibacillaceae</taxon>
        <taxon>Paenibacillus</taxon>
    </lineage>
</organism>
<dbReference type="Gene3D" id="3.40.720.10">
    <property type="entry name" value="Alkaline Phosphatase, subunit A"/>
    <property type="match status" value="1"/>
</dbReference>